<evidence type="ECO:0000313" key="4">
    <source>
        <dbReference type="Proteomes" id="UP001234178"/>
    </source>
</evidence>
<evidence type="ECO:0008006" key="5">
    <source>
        <dbReference type="Google" id="ProtNLM"/>
    </source>
</evidence>
<sequence>MMKPTKVMMLSLTLLRILLPPARVMNQHRTHLKYAVRKGSNSRDGIKRCPESALEESPSGELPELGSVRGAPWFPKRSSDASPTFDVINKRFPPSDVDAQEKLIRTTVGVKFNNVAAKLKKQRLLSDG</sequence>
<evidence type="ECO:0000313" key="3">
    <source>
        <dbReference type="EMBL" id="KAK4017213.1"/>
    </source>
</evidence>
<evidence type="ECO:0000256" key="1">
    <source>
        <dbReference type="SAM" id="MobiDB-lite"/>
    </source>
</evidence>
<proteinExistence type="predicted"/>
<evidence type="ECO:0000256" key="2">
    <source>
        <dbReference type="SAM" id="SignalP"/>
    </source>
</evidence>
<organism evidence="3 4">
    <name type="scientific">Daphnia magna</name>
    <dbReference type="NCBI Taxonomy" id="35525"/>
    <lineage>
        <taxon>Eukaryota</taxon>
        <taxon>Metazoa</taxon>
        <taxon>Ecdysozoa</taxon>
        <taxon>Arthropoda</taxon>
        <taxon>Crustacea</taxon>
        <taxon>Branchiopoda</taxon>
        <taxon>Diplostraca</taxon>
        <taxon>Cladocera</taxon>
        <taxon>Anomopoda</taxon>
        <taxon>Daphniidae</taxon>
        <taxon>Daphnia</taxon>
    </lineage>
</organism>
<feature type="chain" id="PRO_5046497559" description="Secreted protein" evidence="2">
    <location>
        <begin position="25"/>
        <end position="128"/>
    </location>
</feature>
<comment type="caution">
    <text evidence="3">The sequence shown here is derived from an EMBL/GenBank/DDBJ whole genome shotgun (WGS) entry which is preliminary data.</text>
</comment>
<dbReference type="Proteomes" id="UP001234178">
    <property type="component" value="Unassembled WGS sequence"/>
</dbReference>
<keyword evidence="2" id="KW-0732">Signal</keyword>
<name>A0ABQ9ZWN8_9CRUS</name>
<keyword evidence="4" id="KW-1185">Reference proteome</keyword>
<feature type="region of interest" description="Disordered" evidence="1">
    <location>
        <begin position="37"/>
        <end position="87"/>
    </location>
</feature>
<feature type="signal peptide" evidence="2">
    <location>
        <begin position="1"/>
        <end position="24"/>
    </location>
</feature>
<protein>
    <recommendedName>
        <fullName evidence="5">Secreted protein</fullName>
    </recommendedName>
</protein>
<feature type="compositionally biased region" description="Low complexity" evidence="1">
    <location>
        <begin position="51"/>
        <end position="67"/>
    </location>
</feature>
<gene>
    <name evidence="3" type="ORF">OUZ56_032162</name>
</gene>
<dbReference type="EMBL" id="JAOYFB010000005">
    <property type="protein sequence ID" value="KAK4017213.1"/>
    <property type="molecule type" value="Genomic_DNA"/>
</dbReference>
<reference evidence="3 4" key="1">
    <citation type="journal article" date="2023" name="Nucleic Acids Res.">
        <title>The hologenome of Daphnia magna reveals possible DNA methylation and microbiome-mediated evolution of the host genome.</title>
        <authorList>
            <person name="Chaturvedi A."/>
            <person name="Li X."/>
            <person name="Dhandapani V."/>
            <person name="Marshall H."/>
            <person name="Kissane S."/>
            <person name="Cuenca-Cambronero M."/>
            <person name="Asole G."/>
            <person name="Calvet F."/>
            <person name="Ruiz-Romero M."/>
            <person name="Marangio P."/>
            <person name="Guigo R."/>
            <person name="Rago D."/>
            <person name="Mirbahai L."/>
            <person name="Eastwood N."/>
            <person name="Colbourne J.K."/>
            <person name="Zhou J."/>
            <person name="Mallon E."/>
            <person name="Orsini L."/>
        </authorList>
    </citation>
    <scope>NUCLEOTIDE SEQUENCE [LARGE SCALE GENOMIC DNA]</scope>
    <source>
        <strain evidence="3">LRV0_1</strain>
    </source>
</reference>
<accession>A0ABQ9ZWN8</accession>